<feature type="transmembrane region" description="Helical" evidence="1">
    <location>
        <begin position="12"/>
        <end position="37"/>
    </location>
</feature>
<name>A0A7C3VEW1_9CYAN</name>
<keyword evidence="1" id="KW-0812">Transmembrane</keyword>
<keyword evidence="1" id="KW-0472">Membrane</keyword>
<keyword evidence="1" id="KW-1133">Transmembrane helix</keyword>
<proteinExistence type="predicted"/>
<dbReference type="EMBL" id="DSPX01000024">
    <property type="protein sequence ID" value="HGF99612.1"/>
    <property type="molecule type" value="Genomic_DNA"/>
</dbReference>
<evidence type="ECO:0000256" key="1">
    <source>
        <dbReference type="SAM" id="Phobius"/>
    </source>
</evidence>
<organism evidence="2">
    <name type="scientific">Planktothricoides sp. SpSt-374</name>
    <dbReference type="NCBI Taxonomy" id="2282167"/>
    <lineage>
        <taxon>Bacteria</taxon>
        <taxon>Bacillati</taxon>
        <taxon>Cyanobacteriota</taxon>
        <taxon>Cyanophyceae</taxon>
        <taxon>Oscillatoriophycideae</taxon>
        <taxon>Oscillatoriales</taxon>
        <taxon>Oscillatoriaceae</taxon>
        <taxon>Planktothricoides</taxon>
    </lineage>
</organism>
<evidence type="ECO:0000313" key="2">
    <source>
        <dbReference type="EMBL" id="HGF99612.1"/>
    </source>
</evidence>
<sequence length="86" mass="9884">MGVMPMVQAVELLVMPIAFLFPWLFVVATGWTVWRAIDSTIAQAKQMHRIPCSNCQFFTNDYRLKCPVHPKSALTEEAIDCRDYHP</sequence>
<protein>
    <submittedName>
        <fullName evidence="2">Uncharacterized protein</fullName>
    </submittedName>
</protein>
<comment type="caution">
    <text evidence="2">The sequence shown here is derived from an EMBL/GenBank/DDBJ whole genome shotgun (WGS) entry which is preliminary data.</text>
</comment>
<reference evidence="2" key="1">
    <citation type="journal article" date="2020" name="mSystems">
        <title>Genome- and Community-Level Interaction Insights into Carbon Utilization and Element Cycling Functions of Hydrothermarchaeota in Hydrothermal Sediment.</title>
        <authorList>
            <person name="Zhou Z."/>
            <person name="Liu Y."/>
            <person name="Xu W."/>
            <person name="Pan J."/>
            <person name="Luo Z.H."/>
            <person name="Li M."/>
        </authorList>
    </citation>
    <scope>NUCLEOTIDE SEQUENCE [LARGE SCALE GENOMIC DNA]</scope>
    <source>
        <strain evidence="2">SpSt-374</strain>
    </source>
</reference>
<dbReference type="AlphaFoldDB" id="A0A7C3VEW1"/>
<gene>
    <name evidence="2" type="ORF">ENR15_02815</name>
</gene>
<accession>A0A7C3VEW1</accession>